<feature type="binding site" evidence="6">
    <location>
        <begin position="144"/>
        <end position="146"/>
    </location>
    <ligand>
        <name>CoA</name>
        <dbReference type="ChEBI" id="CHEBI:57287"/>
    </ligand>
</feature>
<organism evidence="10 11">
    <name type="scientific">Cercospora zeae-maydis SCOH1-5</name>
    <dbReference type="NCBI Taxonomy" id="717836"/>
    <lineage>
        <taxon>Eukaryota</taxon>
        <taxon>Fungi</taxon>
        <taxon>Dikarya</taxon>
        <taxon>Ascomycota</taxon>
        <taxon>Pezizomycotina</taxon>
        <taxon>Dothideomycetes</taxon>
        <taxon>Dothideomycetidae</taxon>
        <taxon>Mycosphaerellales</taxon>
        <taxon>Mycosphaerellaceae</taxon>
        <taxon>Cercospora</taxon>
    </lineage>
</organism>
<evidence type="ECO:0000313" key="11">
    <source>
        <dbReference type="Proteomes" id="UP000799539"/>
    </source>
</evidence>
<dbReference type="InterPro" id="IPR017440">
    <property type="entry name" value="Cit_synth/succinyl-CoA_lig_AS"/>
</dbReference>
<dbReference type="AlphaFoldDB" id="A0A6A6F771"/>
<dbReference type="InterPro" id="IPR016102">
    <property type="entry name" value="Succinyl-CoA_synth-like"/>
</dbReference>
<dbReference type="PANTHER" id="PTHR11117:SF2">
    <property type="entry name" value="SUCCINATE--COA LIGASE [ADP_GDP-FORMING] SUBUNIT ALPHA, MITOCHONDRIAL"/>
    <property type="match status" value="1"/>
</dbReference>
<dbReference type="NCBIfam" id="NF004230">
    <property type="entry name" value="PRK05678.1"/>
    <property type="match status" value="1"/>
</dbReference>
<dbReference type="SUPFAM" id="SSF51735">
    <property type="entry name" value="NAD(P)-binding Rossmann-fold domains"/>
    <property type="match status" value="1"/>
</dbReference>
<dbReference type="InterPro" id="IPR036291">
    <property type="entry name" value="NAD(P)-bd_dom_sf"/>
</dbReference>
<keyword evidence="3 6" id="KW-0436">Ligase</keyword>
<dbReference type="InterPro" id="IPR003781">
    <property type="entry name" value="CoA-bd"/>
</dbReference>
<dbReference type="GO" id="GO:0000166">
    <property type="term" value="F:nucleotide binding"/>
    <property type="evidence" value="ECO:0007669"/>
    <property type="project" value="UniProtKB-KW"/>
</dbReference>
<dbReference type="GO" id="GO:0004776">
    <property type="term" value="F:succinate-CoA ligase (GDP-forming) activity"/>
    <property type="evidence" value="ECO:0007669"/>
    <property type="project" value="TreeGrafter"/>
</dbReference>
<dbReference type="PROSITE" id="PS00399">
    <property type="entry name" value="SUCCINYL_COA_LIG_2"/>
    <property type="match status" value="1"/>
</dbReference>
<comment type="subunit">
    <text evidence="5">Heterodimer of an alpha and a beta subunit. Different beta subunits determine nucleotide specificity. Together with the ATP-specific beta subunit SUCLA2, forms an ADP-forming succinyl-CoA synthetase (A-SCS). Together with the GTP-specific beta subunit SUCLG2 forms a GDP-forming succinyl-CoA synthetase (G-SCS).</text>
</comment>
<protein>
    <recommendedName>
        <fullName evidence="6">Succinate--CoA ligase [ADP-forming] subunit alpha, mitochondrial</fullName>
        <ecNumber evidence="6">6.2.1.5</ecNumber>
    </recommendedName>
    <alternativeName>
        <fullName evidence="6">Succinyl-CoA synthetase subunit alpha</fullName>
        <shortName evidence="6">SCS-alpha</shortName>
    </alternativeName>
</protein>
<feature type="domain" description="CoA-binding" evidence="9">
    <location>
        <begin position="52"/>
        <end position="148"/>
    </location>
</feature>
<dbReference type="HAMAP" id="MF_01988">
    <property type="entry name" value="Succ_CoA_alpha"/>
    <property type="match status" value="1"/>
</dbReference>
<gene>
    <name evidence="10" type="ORF">CERZMDRAFT_49467</name>
</gene>
<keyword evidence="6" id="KW-0496">Mitochondrion</keyword>
<dbReference type="Gene3D" id="3.40.50.720">
    <property type="entry name" value="NAD(P)-binding Rossmann-like Domain"/>
    <property type="match status" value="1"/>
</dbReference>
<keyword evidence="2 6" id="KW-0816">Tricarboxylic acid cycle</keyword>
<feature type="binding site" evidence="6">
    <location>
        <position position="208"/>
    </location>
    <ligand>
        <name>substrate</name>
        <note>ligand shared with subunit beta</note>
    </ligand>
</feature>
<dbReference type="PANTHER" id="PTHR11117">
    <property type="entry name" value="SUCCINYL-COA LIGASE SUBUNIT ALPHA"/>
    <property type="match status" value="1"/>
</dbReference>
<dbReference type="InterPro" id="IPR033847">
    <property type="entry name" value="Citrt_syn/SCS-alpha_CS"/>
</dbReference>
<evidence type="ECO:0000256" key="1">
    <source>
        <dbReference type="ARBA" id="ARBA00005064"/>
    </source>
</evidence>
<feature type="binding site" evidence="6">
    <location>
        <position position="91"/>
    </location>
    <ligand>
        <name>CoA</name>
        <dbReference type="ChEBI" id="CHEBI:57287"/>
    </ligand>
</feature>
<dbReference type="UniPathway" id="UPA00223">
    <property type="reaction ID" value="UER00999"/>
</dbReference>
<feature type="binding site" evidence="6">
    <location>
        <begin position="65"/>
        <end position="68"/>
    </location>
    <ligand>
        <name>CoA</name>
        <dbReference type="ChEBI" id="CHEBI:57287"/>
    </ligand>
</feature>
<dbReference type="Proteomes" id="UP000799539">
    <property type="component" value="Unassembled WGS sequence"/>
</dbReference>
<keyword evidence="11" id="KW-1185">Reference proteome</keyword>
<proteinExistence type="inferred from homology"/>
<comment type="pathway">
    <text evidence="1 6">Carbohydrate metabolism; tricarboxylic acid cycle; succinate from succinyl-CoA (ligase route): step 1/1.</text>
</comment>
<comment type="similarity">
    <text evidence="6 8">Belongs to the succinate/malate CoA ligase alpha subunit family.</text>
</comment>
<dbReference type="FunFam" id="3.40.50.720:FF:000002">
    <property type="entry name" value="Succinate--CoA ligase [ADP-forming] subunit alpha"/>
    <property type="match status" value="1"/>
</dbReference>
<evidence type="ECO:0000259" key="9">
    <source>
        <dbReference type="SMART" id="SM00881"/>
    </source>
</evidence>
<dbReference type="SUPFAM" id="SSF52210">
    <property type="entry name" value="Succinyl-CoA synthetase domains"/>
    <property type="match status" value="1"/>
</dbReference>
<dbReference type="Pfam" id="PF02629">
    <property type="entry name" value="CoA_binding"/>
    <property type="match status" value="1"/>
</dbReference>
<reference evidence="10" key="1">
    <citation type="journal article" date="2020" name="Stud. Mycol.">
        <title>101 Dothideomycetes genomes: a test case for predicting lifestyles and emergence of pathogens.</title>
        <authorList>
            <person name="Haridas S."/>
            <person name="Albert R."/>
            <person name="Binder M."/>
            <person name="Bloem J."/>
            <person name="Labutti K."/>
            <person name="Salamov A."/>
            <person name="Andreopoulos B."/>
            <person name="Baker S."/>
            <person name="Barry K."/>
            <person name="Bills G."/>
            <person name="Bluhm B."/>
            <person name="Cannon C."/>
            <person name="Castanera R."/>
            <person name="Culley D."/>
            <person name="Daum C."/>
            <person name="Ezra D."/>
            <person name="Gonzalez J."/>
            <person name="Henrissat B."/>
            <person name="Kuo A."/>
            <person name="Liang C."/>
            <person name="Lipzen A."/>
            <person name="Lutzoni F."/>
            <person name="Magnuson J."/>
            <person name="Mondo S."/>
            <person name="Nolan M."/>
            <person name="Ohm R."/>
            <person name="Pangilinan J."/>
            <person name="Park H.-J."/>
            <person name="Ramirez L."/>
            <person name="Alfaro M."/>
            <person name="Sun H."/>
            <person name="Tritt A."/>
            <person name="Yoshinaga Y."/>
            <person name="Zwiers L.-H."/>
            <person name="Turgeon B."/>
            <person name="Goodwin S."/>
            <person name="Spatafora J."/>
            <person name="Crous P."/>
            <person name="Grigoriev I."/>
        </authorList>
    </citation>
    <scope>NUCLEOTIDE SEQUENCE</scope>
    <source>
        <strain evidence="10">SCOH1-5</strain>
    </source>
</reference>
<dbReference type="PIRSF" id="PIRSF001553">
    <property type="entry name" value="SucCS_alpha"/>
    <property type="match status" value="1"/>
</dbReference>
<dbReference type="PRINTS" id="PR01798">
    <property type="entry name" value="SCOASYNTHASE"/>
</dbReference>
<dbReference type="InterPro" id="IPR005811">
    <property type="entry name" value="SUCC_ACL_C"/>
</dbReference>
<dbReference type="EMBL" id="ML992694">
    <property type="protein sequence ID" value="KAF2208471.1"/>
    <property type="molecule type" value="Genomic_DNA"/>
</dbReference>
<dbReference type="InterPro" id="IPR005810">
    <property type="entry name" value="CoA_lig_alpha"/>
</dbReference>
<dbReference type="OrthoDB" id="1664372at2759"/>
<evidence type="ECO:0000256" key="5">
    <source>
        <dbReference type="ARBA" id="ARBA00061754"/>
    </source>
</evidence>
<dbReference type="Pfam" id="PF00549">
    <property type="entry name" value="Ligase_CoA"/>
    <property type="match status" value="1"/>
</dbReference>
<dbReference type="PROSITE" id="PS01216">
    <property type="entry name" value="SUCCINYL_COA_LIG_1"/>
    <property type="match status" value="1"/>
</dbReference>
<dbReference type="SMART" id="SM00881">
    <property type="entry name" value="CoA_binding"/>
    <property type="match status" value="1"/>
</dbReference>
<keyword evidence="4 6" id="KW-0547">Nucleotide-binding</keyword>
<feature type="active site" description="Tele-phosphohistidine intermediate" evidence="6 7">
    <location>
        <position position="303"/>
    </location>
</feature>
<evidence type="ECO:0000256" key="7">
    <source>
        <dbReference type="PIRSR" id="PIRSR001553-1"/>
    </source>
</evidence>
<dbReference type="GO" id="GO:0006099">
    <property type="term" value="P:tricarboxylic acid cycle"/>
    <property type="evidence" value="ECO:0007669"/>
    <property type="project" value="UniProtKB-UniRule"/>
</dbReference>
<comment type="subcellular location">
    <subcellularLocation>
        <location evidence="6">Mitochondrion</location>
    </subcellularLocation>
</comment>
<evidence type="ECO:0000256" key="6">
    <source>
        <dbReference type="HAMAP-Rule" id="MF_03222"/>
    </source>
</evidence>
<evidence type="ECO:0000256" key="8">
    <source>
        <dbReference type="RuleBase" id="RU000677"/>
    </source>
</evidence>
<accession>A0A6A6F771</accession>
<evidence type="ECO:0000256" key="4">
    <source>
        <dbReference type="ARBA" id="ARBA00022741"/>
    </source>
</evidence>
<dbReference type="FunFam" id="3.40.50.261:FF:000005">
    <property type="entry name" value="Succinate--CoA ligase [ADP-forming] subunit alpha, mitochondrial"/>
    <property type="match status" value="1"/>
</dbReference>
<evidence type="ECO:0000313" key="10">
    <source>
        <dbReference type="EMBL" id="KAF2208471.1"/>
    </source>
</evidence>
<dbReference type="NCBIfam" id="TIGR01019">
    <property type="entry name" value="sucCoAalpha"/>
    <property type="match status" value="1"/>
</dbReference>
<evidence type="ECO:0000256" key="3">
    <source>
        <dbReference type="ARBA" id="ARBA00022598"/>
    </source>
</evidence>
<sequence length="350" mass="36442">MQSIRQPLTRALRNVPAGLTKSVAPASYSTTISAQDAPGQPSGYAKTGLNLRITKDTKVIFQGFTGKQGTFHAQQAIEYGTNVVGGTNPKKAGSTHLDRPVFATVEDARKQTGADASVLFVPPPLAAAGIEEALKAEIPLAVCITEGIPQHDMVRITDMLKTQDKTRLVGPNCPGIIAPGQCKMGIMPGFIHKRGRIGIVSRSGTLTYEAVNQTTQAGLGQSLVIGIGGDPFSGTNFIDCLRVFLADEDTDGIIMIGEIGGSAEEDAAEFLKEHNTGGKDGRGKPVVSFIAGISAPPGRRMGHAGAIVSGGKGGADSKISALEGAGVTVEKSPASLGKTLRDQFIQRDLL</sequence>
<comment type="function">
    <text evidence="6">Succinyl-CoA synthetase functions in the citric acid cycle (TCA), coupling the hydrolysis of succinyl-CoA to the synthesis of ATP and thus represents the only step of substrate-level phosphorylation in the TCA. The alpha subunit of the enzyme binds the substrates coenzyme A and phosphate, while succinate binding and nucleotide specificity is provided by the beta subunit.</text>
</comment>
<comment type="catalytic activity">
    <reaction evidence="6">
        <text>succinate + ATP + CoA = succinyl-CoA + ADP + phosphate</text>
        <dbReference type="Rhea" id="RHEA:17661"/>
        <dbReference type="ChEBI" id="CHEBI:30031"/>
        <dbReference type="ChEBI" id="CHEBI:30616"/>
        <dbReference type="ChEBI" id="CHEBI:43474"/>
        <dbReference type="ChEBI" id="CHEBI:57287"/>
        <dbReference type="ChEBI" id="CHEBI:57292"/>
        <dbReference type="ChEBI" id="CHEBI:456216"/>
        <dbReference type="EC" id="6.2.1.5"/>
    </reaction>
</comment>
<dbReference type="Gene3D" id="3.40.50.261">
    <property type="entry name" value="Succinyl-CoA synthetase domains"/>
    <property type="match status" value="1"/>
</dbReference>
<evidence type="ECO:0000256" key="2">
    <source>
        <dbReference type="ARBA" id="ARBA00022532"/>
    </source>
</evidence>
<dbReference type="GO" id="GO:0004775">
    <property type="term" value="F:succinate-CoA ligase (ADP-forming) activity"/>
    <property type="evidence" value="ECO:0007669"/>
    <property type="project" value="UniProtKB-UniRule"/>
</dbReference>
<dbReference type="GO" id="GO:0005739">
    <property type="term" value="C:mitochondrion"/>
    <property type="evidence" value="ECO:0007669"/>
    <property type="project" value="UniProtKB-SubCell"/>
</dbReference>
<name>A0A6A6F771_9PEZI</name>
<dbReference type="GO" id="GO:0009361">
    <property type="term" value="C:succinate-CoA ligase complex (ADP-forming)"/>
    <property type="evidence" value="ECO:0007669"/>
    <property type="project" value="TreeGrafter"/>
</dbReference>
<dbReference type="EC" id="6.2.1.5" evidence="6"/>